<evidence type="ECO:0000313" key="1">
    <source>
        <dbReference type="EMBL" id="KAJ1118890.1"/>
    </source>
</evidence>
<name>A0AAV7NS13_PLEWA</name>
<organism evidence="1 2">
    <name type="scientific">Pleurodeles waltl</name>
    <name type="common">Iberian ribbed newt</name>
    <dbReference type="NCBI Taxonomy" id="8319"/>
    <lineage>
        <taxon>Eukaryota</taxon>
        <taxon>Metazoa</taxon>
        <taxon>Chordata</taxon>
        <taxon>Craniata</taxon>
        <taxon>Vertebrata</taxon>
        <taxon>Euteleostomi</taxon>
        <taxon>Amphibia</taxon>
        <taxon>Batrachia</taxon>
        <taxon>Caudata</taxon>
        <taxon>Salamandroidea</taxon>
        <taxon>Salamandridae</taxon>
        <taxon>Pleurodelinae</taxon>
        <taxon>Pleurodeles</taxon>
    </lineage>
</organism>
<dbReference type="Proteomes" id="UP001066276">
    <property type="component" value="Chromosome 8"/>
</dbReference>
<accession>A0AAV7NS13</accession>
<protein>
    <submittedName>
        <fullName evidence="1">Uncharacterized protein</fullName>
    </submittedName>
</protein>
<keyword evidence="2" id="KW-1185">Reference proteome</keyword>
<gene>
    <name evidence="1" type="ORF">NDU88_007077</name>
</gene>
<reference evidence="1" key="1">
    <citation type="journal article" date="2022" name="bioRxiv">
        <title>Sequencing and chromosome-scale assembly of the giantPleurodeles waltlgenome.</title>
        <authorList>
            <person name="Brown T."/>
            <person name="Elewa A."/>
            <person name="Iarovenko S."/>
            <person name="Subramanian E."/>
            <person name="Araus A.J."/>
            <person name="Petzold A."/>
            <person name="Susuki M."/>
            <person name="Suzuki K.-i.T."/>
            <person name="Hayashi T."/>
            <person name="Toyoda A."/>
            <person name="Oliveira C."/>
            <person name="Osipova E."/>
            <person name="Leigh N.D."/>
            <person name="Simon A."/>
            <person name="Yun M.H."/>
        </authorList>
    </citation>
    <scope>NUCLEOTIDE SEQUENCE</scope>
    <source>
        <strain evidence="1">20211129_DDA</strain>
        <tissue evidence="1">Liver</tissue>
    </source>
</reference>
<dbReference type="EMBL" id="JANPWB010000012">
    <property type="protein sequence ID" value="KAJ1118890.1"/>
    <property type="molecule type" value="Genomic_DNA"/>
</dbReference>
<sequence length="89" mass="9855">MWRFNAWHLMDQECAHFVEEELQAFLKIHCSSVLSAGALWTVSKPALRGISEGICTEEGVRTTDTMMALEAPVVALEAQTYGRDPGDAE</sequence>
<evidence type="ECO:0000313" key="2">
    <source>
        <dbReference type="Proteomes" id="UP001066276"/>
    </source>
</evidence>
<comment type="caution">
    <text evidence="1">The sequence shown here is derived from an EMBL/GenBank/DDBJ whole genome shotgun (WGS) entry which is preliminary data.</text>
</comment>
<dbReference type="AlphaFoldDB" id="A0AAV7NS13"/>
<proteinExistence type="predicted"/>